<gene>
    <name evidence="2" type="ORF">PBAH0796_LOCUS15357</name>
</gene>
<dbReference type="EMBL" id="HBEG01025221">
    <property type="protein sequence ID" value="CAD8361390.1"/>
    <property type="molecule type" value="Transcribed_RNA"/>
</dbReference>
<feature type="compositionally biased region" description="Pro residues" evidence="1">
    <location>
        <begin position="135"/>
        <end position="144"/>
    </location>
</feature>
<proteinExistence type="predicted"/>
<organism evidence="2">
    <name type="scientific">Pyrodinium bahamense</name>
    <dbReference type="NCBI Taxonomy" id="73915"/>
    <lineage>
        <taxon>Eukaryota</taxon>
        <taxon>Sar</taxon>
        <taxon>Alveolata</taxon>
        <taxon>Dinophyceae</taxon>
        <taxon>Gonyaulacales</taxon>
        <taxon>Pyrocystaceae</taxon>
        <taxon>Pyrodinium</taxon>
    </lineage>
</organism>
<evidence type="ECO:0000256" key="1">
    <source>
        <dbReference type="SAM" id="MobiDB-lite"/>
    </source>
</evidence>
<name>A0A7S0AEI4_9DINO</name>
<feature type="region of interest" description="Disordered" evidence="1">
    <location>
        <begin position="115"/>
        <end position="156"/>
    </location>
</feature>
<protein>
    <submittedName>
        <fullName evidence="2">Uncharacterized protein</fullName>
    </submittedName>
</protein>
<reference evidence="2" key="1">
    <citation type="submission" date="2021-01" db="EMBL/GenBank/DDBJ databases">
        <authorList>
            <person name="Corre E."/>
            <person name="Pelletier E."/>
            <person name="Niang G."/>
            <person name="Scheremetjew M."/>
            <person name="Finn R."/>
            <person name="Kale V."/>
            <person name="Holt S."/>
            <person name="Cochrane G."/>
            <person name="Meng A."/>
            <person name="Brown T."/>
            <person name="Cohen L."/>
        </authorList>
    </citation>
    <scope>NUCLEOTIDE SEQUENCE</scope>
    <source>
        <strain evidence="2">Pbaha01</strain>
    </source>
</reference>
<dbReference type="AlphaFoldDB" id="A0A7S0AEI4"/>
<evidence type="ECO:0000313" key="2">
    <source>
        <dbReference type="EMBL" id="CAD8361390.1"/>
    </source>
</evidence>
<accession>A0A7S0AEI4</accession>
<sequence>MANEEVVDTPLLPKQLARLVNESEETMATEGDMLEGEVTAWYEGQGLLGENYGFVCRSVQQDIKLANGLMIAAQVEHYRFDGDSLTQDCRDALLLRWRGLRVRFRSGGRDACGRRQAVDITRARPARPQQRAAQDPPPAVPAPRLPRSARPDAEAAAGAAAEVAKGLVLKALRRLGGEATKAEVVAKIRSSPKLFAAVEEQLKAKIRSSGGELAWEEFVAKNVKKVCVPTGGKREGLQGADAKLFRVRDAPEAGDDAAAA</sequence>